<evidence type="ECO:0000256" key="2">
    <source>
        <dbReference type="ARBA" id="ARBA00039140"/>
    </source>
</evidence>
<dbReference type="CDD" id="cd16433">
    <property type="entry name" value="CheB"/>
    <property type="match status" value="1"/>
</dbReference>
<feature type="transmembrane region" description="Helical" evidence="5">
    <location>
        <begin position="12"/>
        <end position="32"/>
    </location>
</feature>
<dbReference type="GO" id="GO:0000156">
    <property type="term" value="F:phosphorelay response regulator activity"/>
    <property type="evidence" value="ECO:0007669"/>
    <property type="project" value="InterPro"/>
</dbReference>
<organism evidence="7 8">
    <name type="scientific">Mucilaginibacter straminoryzae</name>
    <dbReference type="NCBI Taxonomy" id="2932774"/>
    <lineage>
        <taxon>Bacteria</taxon>
        <taxon>Pseudomonadati</taxon>
        <taxon>Bacteroidota</taxon>
        <taxon>Sphingobacteriia</taxon>
        <taxon>Sphingobacteriales</taxon>
        <taxon>Sphingobacteriaceae</taxon>
        <taxon>Mucilaginibacter</taxon>
    </lineage>
</organism>
<keyword evidence="4" id="KW-0145">Chemotaxis</keyword>
<dbReference type="GO" id="GO:0008984">
    <property type="term" value="F:protein-glutamate methylesterase activity"/>
    <property type="evidence" value="ECO:0007669"/>
    <property type="project" value="UniProtKB-EC"/>
</dbReference>
<evidence type="ECO:0000256" key="5">
    <source>
        <dbReference type="SAM" id="Phobius"/>
    </source>
</evidence>
<dbReference type="Proteomes" id="UP001139450">
    <property type="component" value="Unassembled WGS sequence"/>
</dbReference>
<dbReference type="PROSITE" id="PS50122">
    <property type="entry name" value="CHEB"/>
    <property type="match status" value="1"/>
</dbReference>
<feature type="active site" evidence="4">
    <location>
        <position position="138"/>
    </location>
</feature>
<name>A0A9X2BAR7_9SPHI</name>
<dbReference type="SUPFAM" id="SSF52738">
    <property type="entry name" value="Methylesterase CheB, C-terminal domain"/>
    <property type="match status" value="1"/>
</dbReference>
<evidence type="ECO:0000256" key="1">
    <source>
        <dbReference type="ARBA" id="ARBA00022801"/>
    </source>
</evidence>
<proteinExistence type="predicted"/>
<keyword evidence="5" id="KW-0472">Membrane</keyword>
<evidence type="ECO:0000259" key="6">
    <source>
        <dbReference type="PROSITE" id="PS50122"/>
    </source>
</evidence>
<keyword evidence="1 4" id="KW-0378">Hydrolase</keyword>
<dbReference type="Pfam" id="PF01339">
    <property type="entry name" value="CheB_methylest"/>
    <property type="match status" value="1"/>
</dbReference>
<protein>
    <recommendedName>
        <fullName evidence="2">protein-glutamate methylesterase</fullName>
        <ecNumber evidence="2">3.1.1.61</ecNumber>
    </recommendedName>
</protein>
<sequence length="192" mass="20777">MAKDSLRDEEKLVVIGGSAGSLPVIMFILQHLKPTLRIPVVVVLHRKSDSDSSLSTLMAHRAKLVVKEADDKDPIIPGMIYLAPPDYHLLVERDKHFSLDDSEKINYSRPSIDVTFESAAEAYGKGTVGILLSGANADGVDGLQVIQEHGGIIAVQDPSSAQVPYMPQAAVNQLKVERILGIQDIPGFIDSL</sequence>
<dbReference type="RefSeq" id="WP_245128906.1">
    <property type="nucleotide sequence ID" value="NZ_JALJEJ010000002.1"/>
</dbReference>
<dbReference type="InterPro" id="IPR000673">
    <property type="entry name" value="Sig_transdc_resp-reg_Me-estase"/>
</dbReference>
<reference evidence="7" key="1">
    <citation type="submission" date="2022-04" db="EMBL/GenBank/DDBJ databases">
        <title>Mucilaginibacter sp. RS28 isolated from freshwater.</title>
        <authorList>
            <person name="Ko S.-R."/>
        </authorList>
    </citation>
    <scope>NUCLEOTIDE SEQUENCE</scope>
    <source>
        <strain evidence="7">RS28</strain>
    </source>
</reference>
<accession>A0A9X2BAR7</accession>
<dbReference type="AlphaFoldDB" id="A0A9X2BAR7"/>
<dbReference type="PANTHER" id="PTHR42872:SF3">
    <property type="entry name" value="PROTEIN-GLUTAMATE METHYLESTERASE_PROTEIN-GLUTAMINE GLUTAMINASE 1"/>
    <property type="match status" value="1"/>
</dbReference>
<evidence type="ECO:0000313" key="7">
    <source>
        <dbReference type="EMBL" id="MCJ8209072.1"/>
    </source>
</evidence>
<feature type="active site" evidence="4">
    <location>
        <position position="18"/>
    </location>
</feature>
<dbReference type="EMBL" id="JALJEJ010000002">
    <property type="protein sequence ID" value="MCJ8209072.1"/>
    <property type="molecule type" value="Genomic_DNA"/>
</dbReference>
<evidence type="ECO:0000256" key="4">
    <source>
        <dbReference type="PROSITE-ProRule" id="PRU00050"/>
    </source>
</evidence>
<dbReference type="InterPro" id="IPR035909">
    <property type="entry name" value="CheB_C"/>
</dbReference>
<keyword evidence="8" id="KW-1185">Reference proteome</keyword>
<evidence type="ECO:0000256" key="3">
    <source>
        <dbReference type="ARBA" id="ARBA00048267"/>
    </source>
</evidence>
<comment type="caution">
    <text evidence="7">The sequence shown here is derived from an EMBL/GenBank/DDBJ whole genome shotgun (WGS) entry which is preliminary data.</text>
</comment>
<dbReference type="PANTHER" id="PTHR42872">
    <property type="entry name" value="PROTEIN-GLUTAMATE METHYLESTERASE/PROTEIN-GLUTAMINE GLUTAMINASE"/>
    <property type="match status" value="1"/>
</dbReference>
<keyword evidence="5" id="KW-1133">Transmembrane helix</keyword>
<feature type="domain" description="CheB-type methylesterase" evidence="6">
    <location>
        <begin position="6"/>
        <end position="192"/>
    </location>
</feature>
<feature type="active site" evidence="4">
    <location>
        <position position="45"/>
    </location>
</feature>
<dbReference type="Gene3D" id="3.40.50.180">
    <property type="entry name" value="Methylesterase CheB, C-terminal domain"/>
    <property type="match status" value="1"/>
</dbReference>
<evidence type="ECO:0000313" key="8">
    <source>
        <dbReference type="Proteomes" id="UP001139450"/>
    </source>
</evidence>
<dbReference type="GO" id="GO:0005737">
    <property type="term" value="C:cytoplasm"/>
    <property type="evidence" value="ECO:0007669"/>
    <property type="project" value="InterPro"/>
</dbReference>
<gene>
    <name evidence="7" type="ORF">MUY27_05080</name>
</gene>
<comment type="catalytic activity">
    <reaction evidence="3">
        <text>[protein]-L-glutamate 5-O-methyl ester + H2O = L-glutamyl-[protein] + methanol + H(+)</text>
        <dbReference type="Rhea" id="RHEA:23236"/>
        <dbReference type="Rhea" id="RHEA-COMP:10208"/>
        <dbReference type="Rhea" id="RHEA-COMP:10311"/>
        <dbReference type="ChEBI" id="CHEBI:15377"/>
        <dbReference type="ChEBI" id="CHEBI:15378"/>
        <dbReference type="ChEBI" id="CHEBI:17790"/>
        <dbReference type="ChEBI" id="CHEBI:29973"/>
        <dbReference type="ChEBI" id="CHEBI:82795"/>
        <dbReference type="EC" id="3.1.1.61"/>
    </reaction>
</comment>
<dbReference type="GO" id="GO:0006935">
    <property type="term" value="P:chemotaxis"/>
    <property type="evidence" value="ECO:0007669"/>
    <property type="project" value="UniProtKB-UniRule"/>
</dbReference>
<keyword evidence="5" id="KW-0812">Transmembrane</keyword>
<dbReference type="EC" id="3.1.1.61" evidence="2"/>